<feature type="domain" description="THIF-type NAD/FAD binding fold" evidence="1">
    <location>
        <begin position="298"/>
        <end position="437"/>
    </location>
</feature>
<dbReference type="CDD" id="cd00195">
    <property type="entry name" value="UBCc_UEV"/>
    <property type="match status" value="1"/>
</dbReference>
<dbReference type="InterPro" id="IPR016135">
    <property type="entry name" value="UBQ-conjugating_enzyme/RWD"/>
</dbReference>
<dbReference type="Gene3D" id="3.40.50.720">
    <property type="entry name" value="NAD(P)-binding Rossmann-like Domain"/>
    <property type="match status" value="1"/>
</dbReference>
<evidence type="ECO:0000313" key="4">
    <source>
        <dbReference type="Proteomes" id="UP000180194"/>
    </source>
</evidence>
<evidence type="ECO:0008006" key="5">
    <source>
        <dbReference type="Google" id="ProtNLM"/>
    </source>
</evidence>
<reference evidence="3 4" key="1">
    <citation type="submission" date="2016-07" db="EMBL/GenBank/DDBJ databases">
        <title>Bacillus oceanisediminis whole genome.</title>
        <authorList>
            <person name="Pal Y."/>
            <person name="Verma A."/>
            <person name="Mual P."/>
            <person name="Srinivasan K."/>
        </authorList>
    </citation>
    <scope>NUCLEOTIDE SEQUENCE [LARGE SCALE GENOMIC DNA]</scope>
    <source>
        <strain evidence="3 4">Bhandara28</strain>
    </source>
</reference>
<dbReference type="Pfam" id="PF20273">
    <property type="entry name" value="E2-E1mid"/>
    <property type="match status" value="1"/>
</dbReference>
<dbReference type="EMBL" id="MBRJ01000059">
    <property type="protein sequence ID" value="OHX41395.1"/>
    <property type="molecule type" value="Genomic_DNA"/>
</dbReference>
<dbReference type="PANTHER" id="PTHR43267">
    <property type="entry name" value="TRNA THREONYLCARBAMOYLADENOSINE DEHYDRATASE"/>
    <property type="match status" value="1"/>
</dbReference>
<name>A0ABX3CJZ3_9BACI</name>
<dbReference type="InterPro" id="IPR035985">
    <property type="entry name" value="Ubiquitin-activating_enz"/>
</dbReference>
<organism evidence="3 4">
    <name type="scientific">Cytobacillus oceanisediminis</name>
    <dbReference type="NCBI Taxonomy" id="665099"/>
    <lineage>
        <taxon>Bacteria</taxon>
        <taxon>Bacillati</taxon>
        <taxon>Bacillota</taxon>
        <taxon>Bacilli</taxon>
        <taxon>Bacillales</taxon>
        <taxon>Bacillaceae</taxon>
        <taxon>Cytobacillus</taxon>
    </lineage>
</organism>
<evidence type="ECO:0000259" key="2">
    <source>
        <dbReference type="Pfam" id="PF20273"/>
    </source>
</evidence>
<dbReference type="InterPro" id="IPR000594">
    <property type="entry name" value="ThiF_NAD_FAD-bd"/>
</dbReference>
<dbReference type="PANTHER" id="PTHR43267:SF3">
    <property type="entry name" value="THIF PROTEIN"/>
    <property type="match status" value="1"/>
</dbReference>
<comment type="caution">
    <text evidence="3">The sequence shown here is derived from an EMBL/GenBank/DDBJ whole genome shotgun (WGS) entry which is preliminary data.</text>
</comment>
<accession>A0ABX3CJZ3</accession>
<evidence type="ECO:0000313" key="3">
    <source>
        <dbReference type="EMBL" id="OHX41395.1"/>
    </source>
</evidence>
<dbReference type="Gene3D" id="3.10.110.10">
    <property type="entry name" value="Ubiquitin Conjugating Enzyme"/>
    <property type="match status" value="1"/>
</dbReference>
<dbReference type="InterPro" id="IPR046910">
    <property type="entry name" value="E2-E1mid"/>
</dbReference>
<dbReference type="SUPFAM" id="SSF54495">
    <property type="entry name" value="UBC-like"/>
    <property type="match status" value="1"/>
</dbReference>
<dbReference type="SUPFAM" id="SSF69572">
    <property type="entry name" value="Activating enzymes of the ubiquitin-like proteins"/>
    <property type="match status" value="1"/>
</dbReference>
<keyword evidence="4" id="KW-1185">Reference proteome</keyword>
<dbReference type="Proteomes" id="UP000180194">
    <property type="component" value="Unassembled WGS sequence"/>
</dbReference>
<evidence type="ECO:0000259" key="1">
    <source>
        <dbReference type="Pfam" id="PF00899"/>
    </source>
</evidence>
<dbReference type="InterPro" id="IPR045886">
    <property type="entry name" value="ThiF/MoeB/HesA"/>
</dbReference>
<protein>
    <recommendedName>
        <fullName evidence="5">THIF-type NAD/FAD binding fold domain-containing protein</fullName>
    </recommendedName>
</protein>
<proteinExistence type="predicted"/>
<sequence>MSIWFLENPARLIQERKEIEQLQMNKNWLLGVEWNISGIELLVKVEMEAHGQTYELEMEYPSIFPYAPPSIIPVDKDNWRTEHQYINGTLCLEWGPDNWHSSISGATMLESAYQLIHTENPKGTKKGDDRSFVPSRHSLTTGQELRHQTIRLYLNQSILGILSEVTAAKPLEMEFQFSFHSKTAVLHIVKIYDEGNVFWDNEYLPDSIKKEDVGKAQAFFIKETPANLKAIHSIEELILFLELNGINRDSINLDNDSDRLFLLVDGEGNITPFLSFEGKDTLFVVKMTIENENIVRRQSDLNSLKDKKVGIVGLGSLGSKVANSLARSGIENLFLIDDDVFFAGNIERHTLDWNSVGVHKVNAIKNQLSLISSSINVHVSLINLTGQESNSALNSVISRLGTCDIIIDATADSKVFNLLAAVSKGYNKPMVWGEVFAGGIGGLIARSRPKLDPSPQTMRQALFETTQSVPTISQVSTRPYELESETGEVWIASDSNVGIIASHLSDLIVDTLSTEDSEYPYSMYLIGLKKAWIFEEPFATFPINTDHIVEEPFDEENSSNIQEVIDFIKPLLKGEKDD</sequence>
<gene>
    <name evidence="3" type="ORF">BBV17_28780</name>
</gene>
<feature type="domain" description="E2-E1 middle" evidence="2">
    <location>
        <begin position="173"/>
        <end position="276"/>
    </location>
</feature>
<dbReference type="RefSeq" id="WP_071159921.1">
    <property type="nucleotide sequence ID" value="NZ_MBRJ01000059.1"/>
</dbReference>
<dbReference type="Pfam" id="PF00899">
    <property type="entry name" value="ThiF"/>
    <property type="match status" value="1"/>
</dbReference>